<evidence type="ECO:0000259" key="3">
    <source>
        <dbReference type="PROSITE" id="PS51670"/>
    </source>
</evidence>
<evidence type="ECO:0000256" key="2">
    <source>
        <dbReference type="SAM" id="Phobius"/>
    </source>
</evidence>
<dbReference type="PROSITE" id="PS51670">
    <property type="entry name" value="SHKT"/>
    <property type="match status" value="2"/>
</dbReference>
<dbReference type="Pfam" id="PF01549">
    <property type="entry name" value="ShK"/>
    <property type="match status" value="2"/>
</dbReference>
<dbReference type="InterPro" id="IPR003582">
    <property type="entry name" value="ShKT_dom"/>
</dbReference>
<sequence>HQCPLVRHLQFRHHRLLVIMKFLILICALTVAVVVAQDKTAGCIDQVPDCPKWAADGECKKNPVWMKPNCPVSCELCDKVVKCVDSYKDQCVEWKKNGDCTSENRIWMFFNCPKACGTCGTKFTG</sequence>
<evidence type="ECO:0000256" key="1">
    <source>
        <dbReference type="PROSITE-ProRule" id="PRU01005"/>
    </source>
</evidence>
<gene>
    <name evidence="4" type="ORF">MNOR_LOCUS6691</name>
</gene>
<feature type="transmembrane region" description="Helical" evidence="2">
    <location>
        <begin position="16"/>
        <end position="36"/>
    </location>
</feature>
<organism evidence="4 5">
    <name type="scientific">Meganyctiphanes norvegica</name>
    <name type="common">Northern krill</name>
    <name type="synonym">Thysanopoda norvegica</name>
    <dbReference type="NCBI Taxonomy" id="48144"/>
    <lineage>
        <taxon>Eukaryota</taxon>
        <taxon>Metazoa</taxon>
        <taxon>Ecdysozoa</taxon>
        <taxon>Arthropoda</taxon>
        <taxon>Crustacea</taxon>
        <taxon>Multicrustacea</taxon>
        <taxon>Malacostraca</taxon>
        <taxon>Eumalacostraca</taxon>
        <taxon>Eucarida</taxon>
        <taxon>Euphausiacea</taxon>
        <taxon>Euphausiidae</taxon>
        <taxon>Meganyctiphanes</taxon>
    </lineage>
</organism>
<accession>A0AAV2Q1T4</accession>
<comment type="caution">
    <text evidence="4">The sequence shown here is derived from an EMBL/GenBank/DDBJ whole genome shotgun (WGS) entry which is preliminary data.</text>
</comment>
<keyword evidence="2" id="KW-0472">Membrane</keyword>
<dbReference type="Proteomes" id="UP001497623">
    <property type="component" value="Unassembled WGS sequence"/>
</dbReference>
<reference evidence="4 5" key="1">
    <citation type="submission" date="2024-05" db="EMBL/GenBank/DDBJ databases">
        <authorList>
            <person name="Wallberg A."/>
        </authorList>
    </citation>
    <scope>NUCLEOTIDE SEQUENCE [LARGE SCALE GENOMIC DNA]</scope>
</reference>
<keyword evidence="2" id="KW-0812">Transmembrane</keyword>
<dbReference type="Gene3D" id="1.10.10.1940">
    <property type="match status" value="2"/>
</dbReference>
<evidence type="ECO:0000313" key="4">
    <source>
        <dbReference type="EMBL" id="CAL4067743.1"/>
    </source>
</evidence>
<feature type="non-terminal residue" evidence="4">
    <location>
        <position position="1"/>
    </location>
</feature>
<keyword evidence="5" id="KW-1185">Reference proteome</keyword>
<dbReference type="AlphaFoldDB" id="A0AAV2Q1T4"/>
<protein>
    <recommendedName>
        <fullName evidence="3">ShKT domain-containing protein</fullName>
    </recommendedName>
</protein>
<comment type="caution">
    <text evidence="1">Lacks conserved residue(s) required for the propagation of feature annotation.</text>
</comment>
<name>A0AAV2Q1T4_MEGNR</name>
<dbReference type="SMART" id="SM00254">
    <property type="entry name" value="ShKT"/>
    <property type="match status" value="2"/>
</dbReference>
<proteinExistence type="predicted"/>
<feature type="domain" description="ShKT" evidence="3">
    <location>
        <begin position="43"/>
        <end position="77"/>
    </location>
</feature>
<feature type="disulfide bond" evidence="1">
    <location>
        <begin position="43"/>
        <end position="77"/>
    </location>
</feature>
<feature type="domain" description="ShKT" evidence="3">
    <location>
        <begin position="83"/>
        <end position="119"/>
    </location>
</feature>
<evidence type="ECO:0000313" key="5">
    <source>
        <dbReference type="Proteomes" id="UP001497623"/>
    </source>
</evidence>
<keyword evidence="1" id="KW-1015">Disulfide bond</keyword>
<keyword evidence="2" id="KW-1133">Transmembrane helix</keyword>
<dbReference type="EMBL" id="CAXKWB010002802">
    <property type="protein sequence ID" value="CAL4067743.1"/>
    <property type="molecule type" value="Genomic_DNA"/>
</dbReference>